<comment type="caution">
    <text evidence="2">The sequence shown here is derived from an EMBL/GenBank/DDBJ whole genome shotgun (WGS) entry which is preliminary data.</text>
</comment>
<dbReference type="OrthoDB" id="5039828at2759"/>
<feature type="compositionally biased region" description="Polar residues" evidence="1">
    <location>
        <begin position="259"/>
        <end position="270"/>
    </location>
</feature>
<name>A0A8H4X7D5_9HYPO</name>
<evidence type="ECO:0000313" key="2">
    <source>
        <dbReference type="EMBL" id="KAF4964653.1"/>
    </source>
</evidence>
<feature type="region of interest" description="Disordered" evidence="1">
    <location>
        <begin position="254"/>
        <end position="275"/>
    </location>
</feature>
<organism evidence="2 3">
    <name type="scientific">Fusarium sarcochroum</name>
    <dbReference type="NCBI Taxonomy" id="1208366"/>
    <lineage>
        <taxon>Eukaryota</taxon>
        <taxon>Fungi</taxon>
        <taxon>Dikarya</taxon>
        <taxon>Ascomycota</taxon>
        <taxon>Pezizomycotina</taxon>
        <taxon>Sordariomycetes</taxon>
        <taxon>Hypocreomycetidae</taxon>
        <taxon>Hypocreales</taxon>
        <taxon>Nectriaceae</taxon>
        <taxon>Fusarium</taxon>
        <taxon>Fusarium lateritium species complex</taxon>
    </lineage>
</organism>
<gene>
    <name evidence="2" type="ORF">FSARC_7449</name>
</gene>
<reference evidence="2" key="1">
    <citation type="journal article" date="2020" name="BMC Genomics">
        <title>Correction to: Identification and distribution of gene clusters required for synthesis of sphingolipid metabolism inhibitors in diverse species of the filamentous fungus Fusarium.</title>
        <authorList>
            <person name="Kim H.S."/>
            <person name="Lohmar J.M."/>
            <person name="Busman M."/>
            <person name="Brown D.W."/>
            <person name="Naumann T.A."/>
            <person name="Divon H.H."/>
            <person name="Lysoe E."/>
            <person name="Uhlig S."/>
            <person name="Proctor R.H."/>
        </authorList>
    </citation>
    <scope>NUCLEOTIDE SEQUENCE</scope>
    <source>
        <strain evidence="2">NRRL 20472</strain>
    </source>
</reference>
<sequence length="407" mass="45425">MRNSMPLFEKTAEASSLRNVKPVLFKRLEIAAGEDTKVGSVLKRAIESAPLFKEKPFGIFKTFDKGLLGSYVTTTHLVVTAPGDEGYLAVNIASFTAEQVPSFATICADLNDLSCRIPAKDWQSLSTYEQRCVILAAIPQPLVQRLGLNVRERLRHFVEQSLDKILGMNLSPKVIHDYNGSSARQAYPSHQDPTFIKVQHVPTTYQPFQKSETSTASVAQVQGKYGLGEHGLGGHRERNGMIDASSSVQRYAPEGPATYNETNKTSPLSDDTTERIRSSEVLGWSRLTDPRPMHEQLIHEMRISTLNDFDYGLQSDIHAPRMVLESVWDTTWAQDSTRQEQPVQFSPGPLSILPLRQPLTPSSHPPPQSPYFYLPPRLANPPPSTTYSPTRTLPHRVIEGPSPFLFY</sequence>
<dbReference type="AlphaFoldDB" id="A0A8H4X7D5"/>
<protein>
    <submittedName>
        <fullName evidence="2">Uncharacterized protein</fullName>
    </submittedName>
</protein>
<keyword evidence="3" id="KW-1185">Reference proteome</keyword>
<evidence type="ECO:0000256" key="1">
    <source>
        <dbReference type="SAM" id="MobiDB-lite"/>
    </source>
</evidence>
<reference evidence="2" key="2">
    <citation type="submission" date="2020-05" db="EMBL/GenBank/DDBJ databases">
        <authorList>
            <person name="Kim H.-S."/>
            <person name="Proctor R.H."/>
            <person name="Brown D.W."/>
        </authorList>
    </citation>
    <scope>NUCLEOTIDE SEQUENCE</scope>
    <source>
        <strain evidence="2">NRRL 20472</strain>
    </source>
</reference>
<proteinExistence type="predicted"/>
<feature type="region of interest" description="Disordered" evidence="1">
    <location>
        <begin position="338"/>
        <end position="370"/>
    </location>
</feature>
<accession>A0A8H4X7D5</accession>
<dbReference type="EMBL" id="JABEXW010000395">
    <property type="protein sequence ID" value="KAF4964653.1"/>
    <property type="molecule type" value="Genomic_DNA"/>
</dbReference>
<evidence type="ECO:0000313" key="3">
    <source>
        <dbReference type="Proteomes" id="UP000622797"/>
    </source>
</evidence>
<dbReference type="Proteomes" id="UP000622797">
    <property type="component" value="Unassembled WGS sequence"/>
</dbReference>